<sequence>VDRHVFQLKPEIPRQPSNERYFIDEHEAHTHDNNYESQDHHRFAETGKSVHASIKQAGLLRIRFQPEMPVGQLGHYPATG</sequence>
<protein>
    <submittedName>
        <fullName evidence="1">Uncharacterized protein</fullName>
    </submittedName>
</protein>
<dbReference type="AlphaFoldDB" id="A0A382Y9E0"/>
<reference evidence="1" key="1">
    <citation type="submission" date="2018-05" db="EMBL/GenBank/DDBJ databases">
        <authorList>
            <person name="Lanie J.A."/>
            <person name="Ng W.-L."/>
            <person name="Kazmierczak K.M."/>
            <person name="Andrzejewski T.M."/>
            <person name="Davidsen T.M."/>
            <person name="Wayne K.J."/>
            <person name="Tettelin H."/>
            <person name="Glass J.I."/>
            <person name="Rusch D."/>
            <person name="Podicherti R."/>
            <person name="Tsui H.-C.T."/>
            <person name="Winkler M.E."/>
        </authorList>
    </citation>
    <scope>NUCLEOTIDE SEQUENCE</scope>
</reference>
<evidence type="ECO:0000313" key="1">
    <source>
        <dbReference type="EMBL" id="SVD79957.1"/>
    </source>
</evidence>
<organism evidence="1">
    <name type="scientific">marine metagenome</name>
    <dbReference type="NCBI Taxonomy" id="408172"/>
    <lineage>
        <taxon>unclassified sequences</taxon>
        <taxon>metagenomes</taxon>
        <taxon>ecological metagenomes</taxon>
    </lineage>
</organism>
<feature type="non-terminal residue" evidence="1">
    <location>
        <position position="80"/>
    </location>
</feature>
<gene>
    <name evidence="1" type="ORF">METZ01_LOCUS432811</name>
</gene>
<proteinExistence type="predicted"/>
<feature type="non-terminal residue" evidence="1">
    <location>
        <position position="1"/>
    </location>
</feature>
<accession>A0A382Y9E0</accession>
<dbReference type="EMBL" id="UINC01174038">
    <property type="protein sequence ID" value="SVD79957.1"/>
    <property type="molecule type" value="Genomic_DNA"/>
</dbReference>
<name>A0A382Y9E0_9ZZZZ</name>